<name>A0AAD5LPP6_PYTIN</name>
<organism evidence="1 2">
    <name type="scientific">Pythium insidiosum</name>
    <name type="common">Pythiosis disease agent</name>
    <dbReference type="NCBI Taxonomy" id="114742"/>
    <lineage>
        <taxon>Eukaryota</taxon>
        <taxon>Sar</taxon>
        <taxon>Stramenopiles</taxon>
        <taxon>Oomycota</taxon>
        <taxon>Peronosporomycetes</taxon>
        <taxon>Pythiales</taxon>
        <taxon>Pythiaceae</taxon>
        <taxon>Pythium</taxon>
    </lineage>
</organism>
<evidence type="ECO:0000313" key="2">
    <source>
        <dbReference type="Proteomes" id="UP001209570"/>
    </source>
</evidence>
<sequence>MSKQLAAIDHEGPIRIQFGGCVERFIEVLTIRNQRAFQFHHSAGVSWDIPAPWGEASHCADRLDQRYTGTPGPDFYTVNFPSELLREFERRTKVIKDVGQLTNVPRSVRQDQFNLDDFRALLFGPLQVSTTSSAPPAA</sequence>
<dbReference type="EMBL" id="JAKCXM010003136">
    <property type="protein sequence ID" value="KAJ0389773.1"/>
    <property type="molecule type" value="Genomic_DNA"/>
</dbReference>
<evidence type="ECO:0000313" key="1">
    <source>
        <dbReference type="EMBL" id="KAJ0389773.1"/>
    </source>
</evidence>
<accession>A0AAD5LPP6</accession>
<proteinExistence type="predicted"/>
<comment type="caution">
    <text evidence="1">The sequence shown here is derived from an EMBL/GenBank/DDBJ whole genome shotgun (WGS) entry which is preliminary data.</text>
</comment>
<gene>
    <name evidence="1" type="ORF">P43SY_011842</name>
</gene>
<protein>
    <submittedName>
        <fullName evidence="1">Uncharacterized protein</fullName>
    </submittedName>
</protein>
<dbReference type="AlphaFoldDB" id="A0AAD5LPP6"/>
<reference evidence="1" key="1">
    <citation type="submission" date="2021-12" db="EMBL/GenBank/DDBJ databases">
        <title>Prjna785345.</title>
        <authorList>
            <person name="Rujirawat T."/>
            <person name="Krajaejun T."/>
        </authorList>
    </citation>
    <scope>NUCLEOTIDE SEQUENCE</scope>
    <source>
        <strain evidence="1">Pi057C3</strain>
    </source>
</reference>
<dbReference type="Proteomes" id="UP001209570">
    <property type="component" value="Unassembled WGS sequence"/>
</dbReference>
<keyword evidence="2" id="KW-1185">Reference proteome</keyword>